<dbReference type="EMBL" id="JBJXBP010000007">
    <property type="protein sequence ID" value="KAL3821016.1"/>
    <property type="molecule type" value="Genomic_DNA"/>
</dbReference>
<evidence type="ECO:0000256" key="1">
    <source>
        <dbReference type="SAM" id="MobiDB-lite"/>
    </source>
</evidence>
<feature type="compositionally biased region" description="Basic and acidic residues" evidence="1">
    <location>
        <begin position="146"/>
        <end position="158"/>
    </location>
</feature>
<gene>
    <name evidence="2" type="ORF">ACJIZ3_006921</name>
</gene>
<protein>
    <submittedName>
        <fullName evidence="2">Uncharacterized protein</fullName>
    </submittedName>
</protein>
<evidence type="ECO:0000313" key="2">
    <source>
        <dbReference type="EMBL" id="KAL3821016.1"/>
    </source>
</evidence>
<sequence length="198" mass="22589">MKKYSITNSEDVVLSEEESGWTSYLQDYSFNNNYQKDENRPMIISSSSSSSSCSSSLISDAAWNGPFNNNPVLKRLNFKINPNKYCKKYLRDHDLEDTASSPVNSPKVSTLKQNYRRTDDVAFGDFDLQGKEEEEEEEEEAGPENVSDRGSWDDERNGKNITIIDDSTRNTINDENNVDLKKRGMCLVPMSSLINYLH</sequence>
<dbReference type="InterPro" id="IPR039280">
    <property type="entry name" value="VUP"/>
</dbReference>
<feature type="region of interest" description="Disordered" evidence="1">
    <location>
        <begin position="130"/>
        <end position="161"/>
    </location>
</feature>
<feature type="compositionally biased region" description="Acidic residues" evidence="1">
    <location>
        <begin position="132"/>
        <end position="142"/>
    </location>
</feature>
<dbReference type="PANTHER" id="PTHR33974">
    <property type="entry name" value="VASCULAR-RELATED UNKNOWN PROTEIN 1-RELATED"/>
    <property type="match status" value="1"/>
</dbReference>
<dbReference type="Proteomes" id="UP001634393">
    <property type="component" value="Unassembled WGS sequence"/>
</dbReference>
<name>A0ABD3S919_9LAMI</name>
<dbReference type="AlphaFoldDB" id="A0ABD3S919"/>
<comment type="caution">
    <text evidence="2">The sequence shown here is derived from an EMBL/GenBank/DDBJ whole genome shotgun (WGS) entry which is preliminary data.</text>
</comment>
<evidence type="ECO:0000313" key="3">
    <source>
        <dbReference type="Proteomes" id="UP001634393"/>
    </source>
</evidence>
<proteinExistence type="predicted"/>
<accession>A0ABD3S919</accession>
<dbReference type="PANTHER" id="PTHR33974:SF2">
    <property type="entry name" value="VASCULAR-RELATED UNKNOWN PROTEIN 1"/>
    <property type="match status" value="1"/>
</dbReference>
<organism evidence="2 3">
    <name type="scientific">Penstemon smallii</name>
    <dbReference type="NCBI Taxonomy" id="265156"/>
    <lineage>
        <taxon>Eukaryota</taxon>
        <taxon>Viridiplantae</taxon>
        <taxon>Streptophyta</taxon>
        <taxon>Embryophyta</taxon>
        <taxon>Tracheophyta</taxon>
        <taxon>Spermatophyta</taxon>
        <taxon>Magnoliopsida</taxon>
        <taxon>eudicotyledons</taxon>
        <taxon>Gunneridae</taxon>
        <taxon>Pentapetalae</taxon>
        <taxon>asterids</taxon>
        <taxon>lamiids</taxon>
        <taxon>Lamiales</taxon>
        <taxon>Plantaginaceae</taxon>
        <taxon>Cheloneae</taxon>
        <taxon>Penstemon</taxon>
    </lineage>
</organism>
<keyword evidence="3" id="KW-1185">Reference proteome</keyword>
<reference evidence="2 3" key="1">
    <citation type="submission" date="2024-12" db="EMBL/GenBank/DDBJ databases">
        <title>The unique morphological basis and parallel evolutionary history of personate flowers in Penstemon.</title>
        <authorList>
            <person name="Depatie T.H."/>
            <person name="Wessinger C.A."/>
        </authorList>
    </citation>
    <scope>NUCLEOTIDE SEQUENCE [LARGE SCALE GENOMIC DNA]</scope>
    <source>
        <strain evidence="2">WTNN_2</strain>
        <tissue evidence="2">Leaf</tissue>
    </source>
</reference>